<gene>
    <name evidence="3" type="ORF">EW146_g8352</name>
</gene>
<feature type="compositionally biased region" description="Basic and acidic residues" evidence="1">
    <location>
        <begin position="8"/>
        <end position="21"/>
    </location>
</feature>
<proteinExistence type="predicted"/>
<dbReference type="OrthoDB" id="10039566at2759"/>
<evidence type="ECO:0000313" key="4">
    <source>
        <dbReference type="Proteomes" id="UP000310158"/>
    </source>
</evidence>
<sequence>MNVDEENDPHPVDKGKGRAEDPGPTESTPLLASQSFTSHDDVEASDNYRRRLWSTLLTIFLVALALCVIIALFLFLLAWSYGSKASSVSDEDFLTKALVIKGPDAVDVLNITEHGEIWVQLEGMVGLDAGSVIGVNSENSDGFWLDMWKSVGRWGVRRLDDVSVHLSTIEILAERSPDTFLASIDIPPLQIHLTADPPSDLSWLTKVSIPVLIKPTQNTTAWTEFARECWKKGYITATAAVAEVSVHGGSLQGGGWRSRLKVERSDISVPVRQKSELSISISFIFCFISDDRAVVSPLPGLPPPGRGVPFPELTNLVSLQSFQTISEANSLSIWAEASIVNPAPESISFTSPSLPFTVWLPTNTSSSSSAVPIASVTSLPFALTHPNITLNLQGNILPLSDTSSPALSNLLSHYLSAIPSPIIITTPLFPSLSVPMIFPAPHPKPNVLRNVTIRDMKIRPVGTAMLTSGTVHARVVLPKGMDVRVNVSRVLPDVLVFDGPVLAALPAAPLPKIGPRADLPIPTPLPDPLPEHAFAHIRPEDWLRASSATADPEEGEGSETLVSAHIVDVPLEVLPGREREFSNFVGKVIFGSQGALAGLQGVAAVTVRIEGLPTGDAGGDGEVAGMQLEGLPFQGLVRIGKRGL</sequence>
<evidence type="ECO:0000256" key="2">
    <source>
        <dbReference type="SAM" id="Phobius"/>
    </source>
</evidence>
<reference evidence="3 4" key="1">
    <citation type="submission" date="2019-02" db="EMBL/GenBank/DDBJ databases">
        <title>Genome sequencing of the rare red list fungi Bondarzewia mesenterica.</title>
        <authorList>
            <person name="Buettner E."/>
            <person name="Kellner H."/>
        </authorList>
    </citation>
    <scope>NUCLEOTIDE SEQUENCE [LARGE SCALE GENOMIC DNA]</scope>
    <source>
        <strain evidence="3 4">DSM 108281</strain>
    </source>
</reference>
<keyword evidence="2" id="KW-0812">Transmembrane</keyword>
<organism evidence="3 4">
    <name type="scientific">Bondarzewia mesenterica</name>
    <dbReference type="NCBI Taxonomy" id="1095465"/>
    <lineage>
        <taxon>Eukaryota</taxon>
        <taxon>Fungi</taxon>
        <taxon>Dikarya</taxon>
        <taxon>Basidiomycota</taxon>
        <taxon>Agaricomycotina</taxon>
        <taxon>Agaricomycetes</taxon>
        <taxon>Russulales</taxon>
        <taxon>Bondarzewiaceae</taxon>
        <taxon>Bondarzewia</taxon>
    </lineage>
</organism>
<evidence type="ECO:0000256" key="1">
    <source>
        <dbReference type="SAM" id="MobiDB-lite"/>
    </source>
</evidence>
<dbReference type="AlphaFoldDB" id="A0A4V3XDP1"/>
<evidence type="ECO:0000313" key="3">
    <source>
        <dbReference type="EMBL" id="THH10493.1"/>
    </source>
</evidence>
<dbReference type="EMBL" id="SGPL01000567">
    <property type="protein sequence ID" value="THH10493.1"/>
    <property type="molecule type" value="Genomic_DNA"/>
</dbReference>
<feature type="transmembrane region" description="Helical" evidence="2">
    <location>
        <begin position="56"/>
        <end position="79"/>
    </location>
</feature>
<comment type="caution">
    <text evidence="3">The sequence shown here is derived from an EMBL/GenBank/DDBJ whole genome shotgun (WGS) entry which is preliminary data.</text>
</comment>
<accession>A0A4V3XDP1</accession>
<feature type="region of interest" description="Disordered" evidence="1">
    <location>
        <begin position="1"/>
        <end position="38"/>
    </location>
</feature>
<feature type="compositionally biased region" description="Polar residues" evidence="1">
    <location>
        <begin position="25"/>
        <end position="37"/>
    </location>
</feature>
<dbReference type="Proteomes" id="UP000310158">
    <property type="component" value="Unassembled WGS sequence"/>
</dbReference>
<keyword evidence="2" id="KW-1133">Transmembrane helix</keyword>
<keyword evidence="4" id="KW-1185">Reference proteome</keyword>
<keyword evidence="2" id="KW-0472">Membrane</keyword>
<protein>
    <submittedName>
        <fullName evidence="3">Uncharacterized protein</fullName>
    </submittedName>
</protein>
<name>A0A4V3XDP1_9AGAM</name>